<dbReference type="Proteomes" id="UP000009328">
    <property type="component" value="Unassembled WGS sequence"/>
</dbReference>
<sequence>MSSTLNVNVENYLNEHANERHHHRRSSTTTTTTPTKHRRDTKDQIIGFETPLDRQLHLQKLNSSKFLNCFISLHYLTQGNQGDQCFYVSELKERSINIDFQEFNVENLKNSNNQSFKLKIWISNYDSPKNWKLLMDLDINLSNLLYINNSIDLIHYDFKNSVFISLFDGIYLLPNENFNLMEYLNNVKSTKIPKPSLYSFNYDLVMKLNNLQLVIDDLSKVKKQLSQKISLKLENTQILESFKLDQLKTKLAKQKEVNNIKRQKLNELLNIKEKKLQFLNKQNLNKLSTFQKFNSIKEEFSSLLIQNETITQDLIIERSRKIKTISSIFPLGDISEWLKIPNFQTLPDQLTQSHLTQLLNTNDFNTIAQINSSFGYLVHIIYLLSHYLAIPLKYQIYSFDFNMVLCY</sequence>
<name>K0KL29_WICCF</name>
<dbReference type="GO" id="GO:0005737">
    <property type="term" value="C:cytoplasm"/>
    <property type="evidence" value="ECO:0007669"/>
    <property type="project" value="UniProtKB-ARBA"/>
</dbReference>
<dbReference type="HOGENOM" id="CLU_676532_0_0_1"/>
<feature type="region of interest" description="Disordered" evidence="5">
    <location>
        <begin position="16"/>
        <end position="42"/>
    </location>
</feature>
<comment type="caution">
    <text evidence="6">The sequence shown here is derived from an EMBL/GenBank/DDBJ whole genome shotgun (WGS) entry which is preliminary data.</text>
</comment>
<evidence type="ECO:0000256" key="2">
    <source>
        <dbReference type="ARBA" id="ARBA00013807"/>
    </source>
</evidence>
<reference evidence="6 7" key="1">
    <citation type="journal article" date="2012" name="Eukaryot. Cell">
        <title>Draft genome sequence of Wickerhamomyces ciferrii NRRL Y-1031 F-60-10.</title>
        <authorList>
            <person name="Schneider J."/>
            <person name="Andrea H."/>
            <person name="Blom J."/>
            <person name="Jaenicke S."/>
            <person name="Ruckert C."/>
            <person name="Schorsch C."/>
            <person name="Szczepanowski R."/>
            <person name="Farwick M."/>
            <person name="Goesmann A."/>
            <person name="Puhler A."/>
            <person name="Schaffer S."/>
            <person name="Tauch A."/>
            <person name="Kohler T."/>
            <person name="Brinkrolf K."/>
        </authorList>
    </citation>
    <scope>NUCLEOTIDE SEQUENCE [LARGE SCALE GENOMIC DNA]</scope>
    <source>
        <strain evidence="7">ATCC 14091 / BCRC 22168 / CBS 111 / JCM 3599 / NBRC 0793 / NRRL Y-1031 F-60-10</strain>
    </source>
</reference>
<evidence type="ECO:0000313" key="7">
    <source>
        <dbReference type="Proteomes" id="UP000009328"/>
    </source>
</evidence>
<evidence type="ECO:0000256" key="5">
    <source>
        <dbReference type="SAM" id="MobiDB-lite"/>
    </source>
</evidence>
<gene>
    <name evidence="6" type="ORF">BN7_1337</name>
</gene>
<evidence type="ECO:0000256" key="4">
    <source>
        <dbReference type="SAM" id="Coils"/>
    </source>
</evidence>
<dbReference type="GO" id="GO:0032991">
    <property type="term" value="C:protein-containing complex"/>
    <property type="evidence" value="ECO:0007669"/>
    <property type="project" value="UniProtKB-ARBA"/>
</dbReference>
<dbReference type="STRING" id="1206466.K0KL29"/>
<keyword evidence="3 4" id="KW-0175">Coiled coil</keyword>
<organism evidence="6 7">
    <name type="scientific">Wickerhamomyces ciferrii (strain ATCC 14091 / BCRC 22168 / CBS 111 / JCM 3599 / NBRC 0793 / NRRL Y-1031 F-60-10)</name>
    <name type="common">Yeast</name>
    <name type="synonym">Pichia ciferrii</name>
    <dbReference type="NCBI Taxonomy" id="1206466"/>
    <lineage>
        <taxon>Eukaryota</taxon>
        <taxon>Fungi</taxon>
        <taxon>Dikarya</taxon>
        <taxon>Ascomycota</taxon>
        <taxon>Saccharomycotina</taxon>
        <taxon>Saccharomycetes</taxon>
        <taxon>Phaffomycetales</taxon>
        <taxon>Wickerhamomycetaceae</taxon>
        <taxon>Wickerhamomyces</taxon>
    </lineage>
</organism>
<dbReference type="InterPro" id="IPR018791">
    <property type="entry name" value="UV_resistance/autophagy_Atg14"/>
</dbReference>
<keyword evidence="7" id="KW-1185">Reference proteome</keyword>
<evidence type="ECO:0000313" key="6">
    <source>
        <dbReference type="EMBL" id="CCH41798.1"/>
    </source>
</evidence>
<proteinExistence type="inferred from homology"/>
<dbReference type="Pfam" id="PF10186">
    <property type="entry name" value="ATG14"/>
    <property type="match status" value="1"/>
</dbReference>
<comment type="similarity">
    <text evidence="1">Belongs to the ATG14 family.</text>
</comment>
<dbReference type="InParanoid" id="K0KL29"/>
<dbReference type="AlphaFoldDB" id="K0KL29"/>
<evidence type="ECO:0000256" key="3">
    <source>
        <dbReference type="ARBA" id="ARBA00023054"/>
    </source>
</evidence>
<accession>K0KL29</accession>
<dbReference type="EMBL" id="CAIF01000029">
    <property type="protein sequence ID" value="CCH41798.1"/>
    <property type="molecule type" value="Genomic_DNA"/>
</dbReference>
<feature type="coiled-coil region" evidence="4">
    <location>
        <begin position="208"/>
        <end position="282"/>
    </location>
</feature>
<protein>
    <recommendedName>
        <fullName evidence="2">Autophagy-related protein 14</fullName>
    </recommendedName>
</protein>
<evidence type="ECO:0000256" key="1">
    <source>
        <dbReference type="ARBA" id="ARBA00009574"/>
    </source>
</evidence>